<dbReference type="Proteomes" id="UP000242638">
    <property type="component" value="Unassembled WGS sequence"/>
</dbReference>
<sequence length="78" mass="9181">MYRSHPQLIHNTKLEMKIDFYVPQKICGYQKTAEDKTCPHNVLNNFCQIEWADIFNSRDGLKLKASHSQFKTSSLTKY</sequence>
<reference evidence="1" key="3">
    <citation type="submission" date="2025-09" db="UniProtKB">
        <authorList>
            <consortium name="Ensembl"/>
        </authorList>
    </citation>
    <scope>IDENTIFICATION</scope>
    <source>
        <strain evidence="1">Guanapo</strain>
    </source>
</reference>
<dbReference type="AlphaFoldDB" id="A0A3P9P3U2"/>
<evidence type="ECO:0000313" key="2">
    <source>
        <dbReference type="Proteomes" id="UP000242638"/>
    </source>
</evidence>
<evidence type="ECO:0000313" key="1">
    <source>
        <dbReference type="Ensembl" id="ENSPREP00000016484.1"/>
    </source>
</evidence>
<reference evidence="1" key="2">
    <citation type="submission" date="2025-08" db="UniProtKB">
        <authorList>
            <consortium name="Ensembl"/>
        </authorList>
    </citation>
    <scope>IDENTIFICATION</scope>
    <source>
        <strain evidence="1">Guanapo</strain>
    </source>
</reference>
<dbReference type="Ensembl" id="ENSPRET00000016664.1">
    <property type="protein sequence ID" value="ENSPREP00000016484.1"/>
    <property type="gene ID" value="ENSPREG00000011164.1"/>
</dbReference>
<proteinExistence type="predicted"/>
<reference evidence="2" key="1">
    <citation type="submission" date="2013-11" db="EMBL/GenBank/DDBJ databases">
        <title>The genomic landscape of the Guanapo guppy.</title>
        <authorList>
            <person name="Kuenstner A."/>
            <person name="Dreyer C."/>
        </authorList>
    </citation>
    <scope>NUCLEOTIDE SEQUENCE</scope>
    <source>
        <strain evidence="2">Guanapo</strain>
    </source>
</reference>
<name>A0A3P9P3U2_POERE</name>
<organism evidence="1 2">
    <name type="scientific">Poecilia reticulata</name>
    <name type="common">Guppy</name>
    <name type="synonym">Acanthophacelus reticulatus</name>
    <dbReference type="NCBI Taxonomy" id="8081"/>
    <lineage>
        <taxon>Eukaryota</taxon>
        <taxon>Metazoa</taxon>
        <taxon>Chordata</taxon>
        <taxon>Craniata</taxon>
        <taxon>Vertebrata</taxon>
        <taxon>Euteleostomi</taxon>
        <taxon>Actinopterygii</taxon>
        <taxon>Neopterygii</taxon>
        <taxon>Teleostei</taxon>
        <taxon>Neoteleostei</taxon>
        <taxon>Acanthomorphata</taxon>
        <taxon>Ovalentaria</taxon>
        <taxon>Atherinomorphae</taxon>
        <taxon>Cyprinodontiformes</taxon>
        <taxon>Poeciliidae</taxon>
        <taxon>Poeciliinae</taxon>
        <taxon>Poecilia</taxon>
    </lineage>
</organism>
<keyword evidence="2" id="KW-1185">Reference proteome</keyword>
<protein>
    <submittedName>
        <fullName evidence="1">Uncharacterized protein</fullName>
    </submittedName>
</protein>
<accession>A0A3P9P3U2</accession>